<dbReference type="CDD" id="cd07377">
    <property type="entry name" value="WHTH_GntR"/>
    <property type="match status" value="1"/>
</dbReference>
<keyword evidence="1" id="KW-0805">Transcription regulation</keyword>
<accession>A0A0F0LNB0</accession>
<dbReference type="Pfam" id="PF07729">
    <property type="entry name" value="FCD"/>
    <property type="match status" value="1"/>
</dbReference>
<protein>
    <submittedName>
        <fullName evidence="5">HTH-type transcriptional regulator LutR</fullName>
    </submittedName>
</protein>
<evidence type="ECO:0000256" key="2">
    <source>
        <dbReference type="ARBA" id="ARBA00023125"/>
    </source>
</evidence>
<dbReference type="PRINTS" id="PR00035">
    <property type="entry name" value="HTHGNTR"/>
</dbReference>
<dbReference type="SUPFAM" id="SSF46785">
    <property type="entry name" value="Winged helix' DNA-binding domain"/>
    <property type="match status" value="1"/>
</dbReference>
<dbReference type="InterPro" id="IPR008920">
    <property type="entry name" value="TF_FadR/GntR_C"/>
</dbReference>
<dbReference type="EMBL" id="JYIX01000032">
    <property type="protein sequence ID" value="KJL33740.1"/>
    <property type="molecule type" value="Genomic_DNA"/>
</dbReference>
<name>A0A0F0LNB0_9MICO</name>
<dbReference type="SUPFAM" id="SSF48008">
    <property type="entry name" value="GntR ligand-binding domain-like"/>
    <property type="match status" value="1"/>
</dbReference>
<dbReference type="Gene3D" id="1.20.120.530">
    <property type="entry name" value="GntR ligand-binding domain-like"/>
    <property type="match status" value="1"/>
</dbReference>
<dbReference type="RefSeq" id="WP_045271627.1">
    <property type="nucleotide sequence ID" value="NZ_JYIX01000032.1"/>
</dbReference>
<dbReference type="SMART" id="SM00895">
    <property type="entry name" value="FCD"/>
    <property type="match status" value="1"/>
</dbReference>
<dbReference type="PANTHER" id="PTHR43537">
    <property type="entry name" value="TRANSCRIPTIONAL REGULATOR, GNTR FAMILY"/>
    <property type="match status" value="1"/>
</dbReference>
<dbReference type="PATRIC" id="fig|582680.6.peg.1581"/>
<evidence type="ECO:0000256" key="3">
    <source>
        <dbReference type="ARBA" id="ARBA00023163"/>
    </source>
</evidence>
<dbReference type="Proteomes" id="UP000033740">
    <property type="component" value="Unassembled WGS sequence"/>
</dbReference>
<evidence type="ECO:0000259" key="4">
    <source>
        <dbReference type="PROSITE" id="PS50949"/>
    </source>
</evidence>
<reference evidence="5 6" key="1">
    <citation type="submission" date="2015-02" db="EMBL/GenBank/DDBJ databases">
        <title>Draft genome sequences of ten Microbacterium spp. with emphasis on heavy metal contaminated environments.</title>
        <authorList>
            <person name="Corretto E."/>
        </authorList>
    </citation>
    <scope>NUCLEOTIDE SEQUENCE [LARGE SCALE GENOMIC DNA]</scope>
    <source>
        <strain evidence="5 6">ARN176</strain>
    </source>
</reference>
<proteinExistence type="predicted"/>
<evidence type="ECO:0000313" key="5">
    <source>
        <dbReference type="EMBL" id="KJL33740.1"/>
    </source>
</evidence>
<dbReference type="Gene3D" id="1.10.10.10">
    <property type="entry name" value="Winged helix-like DNA-binding domain superfamily/Winged helix DNA-binding domain"/>
    <property type="match status" value="1"/>
</dbReference>
<dbReference type="InterPro" id="IPR036388">
    <property type="entry name" value="WH-like_DNA-bd_sf"/>
</dbReference>
<dbReference type="GO" id="GO:0003700">
    <property type="term" value="F:DNA-binding transcription factor activity"/>
    <property type="evidence" value="ECO:0007669"/>
    <property type="project" value="InterPro"/>
</dbReference>
<evidence type="ECO:0000313" key="6">
    <source>
        <dbReference type="Proteomes" id="UP000033740"/>
    </source>
</evidence>
<feature type="domain" description="HTH gntR-type" evidence="4">
    <location>
        <begin position="5"/>
        <end position="73"/>
    </location>
</feature>
<comment type="caution">
    <text evidence="5">The sequence shown here is derived from an EMBL/GenBank/DDBJ whole genome shotgun (WGS) entry which is preliminary data.</text>
</comment>
<keyword evidence="2" id="KW-0238">DNA-binding</keyword>
<dbReference type="InterPro" id="IPR036390">
    <property type="entry name" value="WH_DNA-bd_sf"/>
</dbReference>
<dbReference type="InterPro" id="IPR011711">
    <property type="entry name" value="GntR_C"/>
</dbReference>
<dbReference type="InterPro" id="IPR000524">
    <property type="entry name" value="Tscrpt_reg_HTH_GntR"/>
</dbReference>
<organism evidence="5 6">
    <name type="scientific">Microbacterium azadirachtae</name>
    <dbReference type="NCBI Taxonomy" id="582680"/>
    <lineage>
        <taxon>Bacteria</taxon>
        <taxon>Bacillati</taxon>
        <taxon>Actinomycetota</taxon>
        <taxon>Actinomycetes</taxon>
        <taxon>Micrococcales</taxon>
        <taxon>Microbacteriaceae</taxon>
        <taxon>Microbacterium</taxon>
    </lineage>
</organism>
<evidence type="ECO:0000256" key="1">
    <source>
        <dbReference type="ARBA" id="ARBA00023015"/>
    </source>
</evidence>
<dbReference type="Pfam" id="PF00392">
    <property type="entry name" value="GntR"/>
    <property type="match status" value="1"/>
</dbReference>
<gene>
    <name evidence="5" type="primary">lutR_2</name>
    <name evidence="5" type="ORF">RS86_01537</name>
</gene>
<dbReference type="STRING" id="582680.RS86_01537"/>
<dbReference type="GO" id="GO:0003677">
    <property type="term" value="F:DNA binding"/>
    <property type="evidence" value="ECO:0007669"/>
    <property type="project" value="UniProtKB-KW"/>
</dbReference>
<dbReference type="PANTHER" id="PTHR43537:SF5">
    <property type="entry name" value="UXU OPERON TRANSCRIPTIONAL REGULATOR"/>
    <property type="match status" value="1"/>
</dbReference>
<dbReference type="SMART" id="SM00345">
    <property type="entry name" value="HTH_GNTR"/>
    <property type="match status" value="1"/>
</dbReference>
<keyword evidence="3" id="KW-0804">Transcription</keyword>
<keyword evidence="6" id="KW-1185">Reference proteome</keyword>
<sequence length="229" mass="25738">MRPDGPIYLVAQRRLRDYIREHDLAPGDRLPSEADLAAELGVSRLTLREATRSLQTLGVIEAQHGNGLFVSEFSFRPIIEQLPYGLAGLGSAIQEVLVARESMEVGLMSAVVRAGLGEELERCALIAKEMVEREERGEDFRDLDEEFHRTLYSGLKNSLVDNLIDMFWHLFGELRREMGDRMPAPSPGRGAVHARIVEALIAGDEALAVRRMSEHFEDLRRRVGEFDAV</sequence>
<dbReference type="PROSITE" id="PS50949">
    <property type="entry name" value="HTH_GNTR"/>
    <property type="match status" value="1"/>
</dbReference>
<dbReference type="AlphaFoldDB" id="A0A0F0LNB0"/>